<accession>A0ABT0A966</accession>
<keyword evidence="1" id="KW-1133">Transmembrane helix</keyword>
<keyword evidence="1" id="KW-0812">Transmembrane</keyword>
<organism evidence="2 3">
    <name type="scientific">Novosphingobium mangrovi</name>
    <name type="common">ex Hu et al. 2023</name>
    <dbReference type="NCBI Taxonomy" id="2930094"/>
    <lineage>
        <taxon>Bacteria</taxon>
        <taxon>Pseudomonadati</taxon>
        <taxon>Pseudomonadota</taxon>
        <taxon>Alphaproteobacteria</taxon>
        <taxon>Sphingomonadales</taxon>
        <taxon>Sphingomonadaceae</taxon>
        <taxon>Novosphingobium</taxon>
    </lineage>
</organism>
<dbReference type="Proteomes" id="UP001162802">
    <property type="component" value="Unassembled WGS sequence"/>
</dbReference>
<name>A0ABT0A966_9SPHN</name>
<keyword evidence="3" id="KW-1185">Reference proteome</keyword>
<proteinExistence type="predicted"/>
<keyword evidence="1" id="KW-0472">Membrane</keyword>
<gene>
    <name evidence="2" type="ORF">MTR65_03245</name>
</gene>
<comment type="caution">
    <text evidence="2">The sequence shown here is derived from an EMBL/GenBank/DDBJ whole genome shotgun (WGS) entry which is preliminary data.</text>
</comment>
<dbReference type="EMBL" id="JALHAT010000003">
    <property type="protein sequence ID" value="MCJ1959696.1"/>
    <property type="molecule type" value="Genomic_DNA"/>
</dbReference>
<reference evidence="2" key="1">
    <citation type="submission" date="2022-03" db="EMBL/GenBank/DDBJ databases">
        <title>Identification of a novel bacterium isolated from mangrove sediments.</title>
        <authorList>
            <person name="Pan X."/>
        </authorList>
    </citation>
    <scope>NUCLEOTIDE SEQUENCE</scope>
    <source>
        <strain evidence="2">B2637</strain>
    </source>
</reference>
<feature type="transmembrane region" description="Helical" evidence="1">
    <location>
        <begin position="27"/>
        <end position="46"/>
    </location>
</feature>
<evidence type="ECO:0000313" key="2">
    <source>
        <dbReference type="EMBL" id="MCJ1959696.1"/>
    </source>
</evidence>
<evidence type="ECO:0000313" key="3">
    <source>
        <dbReference type="Proteomes" id="UP001162802"/>
    </source>
</evidence>
<evidence type="ECO:0000256" key="1">
    <source>
        <dbReference type="SAM" id="Phobius"/>
    </source>
</evidence>
<protein>
    <submittedName>
        <fullName evidence="2">Uncharacterized protein</fullName>
    </submittedName>
</protein>
<dbReference type="RefSeq" id="WP_226635759.1">
    <property type="nucleotide sequence ID" value="NZ_JALHAT010000003.1"/>
</dbReference>
<sequence>MFDPGPRQVYAMQRLENRAGEHDPRGLIAGFVLSLACWAALGFYLLH</sequence>